<feature type="region of interest" description="Disordered" evidence="1">
    <location>
        <begin position="374"/>
        <end position="404"/>
    </location>
</feature>
<dbReference type="Gene3D" id="2.40.420.20">
    <property type="match status" value="1"/>
</dbReference>
<dbReference type="OrthoDB" id="5141338at2"/>
<dbReference type="PANTHER" id="PTHR30469:SF33">
    <property type="entry name" value="SLR1207 PROTEIN"/>
    <property type="match status" value="1"/>
</dbReference>
<dbReference type="Gene3D" id="2.40.50.100">
    <property type="match status" value="2"/>
</dbReference>
<dbReference type="Proteomes" id="UP000256269">
    <property type="component" value="Unassembled WGS sequence"/>
</dbReference>
<dbReference type="EMBL" id="QUNO01000001">
    <property type="protein sequence ID" value="REH55356.1"/>
    <property type="molecule type" value="Genomic_DNA"/>
</dbReference>
<dbReference type="PROSITE" id="PS51318">
    <property type="entry name" value="TAT"/>
    <property type="match status" value="1"/>
</dbReference>
<organism evidence="3 4">
    <name type="scientific">Kutzneria buriramensis</name>
    <dbReference type="NCBI Taxonomy" id="1045776"/>
    <lineage>
        <taxon>Bacteria</taxon>
        <taxon>Bacillati</taxon>
        <taxon>Actinomycetota</taxon>
        <taxon>Actinomycetes</taxon>
        <taxon>Pseudonocardiales</taxon>
        <taxon>Pseudonocardiaceae</taxon>
        <taxon>Kutzneria</taxon>
    </lineage>
</organism>
<comment type="caution">
    <text evidence="3">The sequence shown here is derived from an EMBL/GenBank/DDBJ whole genome shotgun (WGS) entry which is preliminary data.</text>
</comment>
<feature type="compositionally biased region" description="Gly residues" evidence="1">
    <location>
        <begin position="190"/>
        <end position="213"/>
    </location>
</feature>
<dbReference type="Pfam" id="PF25989">
    <property type="entry name" value="YknX_C"/>
    <property type="match status" value="1"/>
</dbReference>
<evidence type="ECO:0000259" key="2">
    <source>
        <dbReference type="Pfam" id="PF25989"/>
    </source>
</evidence>
<gene>
    <name evidence="3" type="ORF">BCF44_101376</name>
</gene>
<evidence type="ECO:0000313" key="4">
    <source>
        <dbReference type="Proteomes" id="UP000256269"/>
    </source>
</evidence>
<dbReference type="GO" id="GO:1990281">
    <property type="term" value="C:efflux pump complex"/>
    <property type="evidence" value="ECO:0007669"/>
    <property type="project" value="TreeGrafter"/>
</dbReference>
<feature type="region of interest" description="Disordered" evidence="1">
    <location>
        <begin position="180"/>
        <end position="221"/>
    </location>
</feature>
<accession>A0A3E0I9W6</accession>
<evidence type="ECO:0000313" key="3">
    <source>
        <dbReference type="EMBL" id="REH55356.1"/>
    </source>
</evidence>
<dbReference type="Gene3D" id="1.10.287.470">
    <property type="entry name" value="Helix hairpin bin"/>
    <property type="match status" value="2"/>
</dbReference>
<dbReference type="AlphaFoldDB" id="A0A3E0I9W6"/>
<dbReference type="GO" id="GO:0015562">
    <property type="term" value="F:efflux transmembrane transporter activity"/>
    <property type="evidence" value="ECO:0007669"/>
    <property type="project" value="TreeGrafter"/>
</dbReference>
<dbReference type="InterPro" id="IPR006311">
    <property type="entry name" value="TAT_signal"/>
</dbReference>
<feature type="domain" description="YknX-like C-terminal permuted SH3-like" evidence="2">
    <location>
        <begin position="319"/>
        <end position="381"/>
    </location>
</feature>
<evidence type="ECO:0000256" key="1">
    <source>
        <dbReference type="SAM" id="MobiDB-lite"/>
    </source>
</evidence>
<feature type="region of interest" description="Disordered" evidence="1">
    <location>
        <begin position="419"/>
        <end position="439"/>
    </location>
</feature>
<dbReference type="PANTHER" id="PTHR30469">
    <property type="entry name" value="MULTIDRUG RESISTANCE PROTEIN MDTA"/>
    <property type="match status" value="1"/>
</dbReference>
<dbReference type="SUPFAM" id="SSF111369">
    <property type="entry name" value="HlyD-like secretion proteins"/>
    <property type="match status" value="1"/>
</dbReference>
<name>A0A3E0I9W6_9PSEU</name>
<protein>
    <submittedName>
        <fullName evidence="3">Multidrug efflux pump subunit AcrA (Membrane-fusion protein)</fullName>
    </submittedName>
</protein>
<feature type="compositionally biased region" description="Gly residues" evidence="1">
    <location>
        <begin position="383"/>
        <end position="404"/>
    </location>
</feature>
<dbReference type="InterPro" id="IPR058637">
    <property type="entry name" value="YknX-like_C"/>
</dbReference>
<reference evidence="3 4" key="1">
    <citation type="submission" date="2018-08" db="EMBL/GenBank/DDBJ databases">
        <title>Genomic Encyclopedia of Archaeal and Bacterial Type Strains, Phase II (KMG-II): from individual species to whole genera.</title>
        <authorList>
            <person name="Goeker M."/>
        </authorList>
    </citation>
    <scope>NUCLEOTIDE SEQUENCE [LARGE SCALE GENOMIC DNA]</scope>
    <source>
        <strain evidence="3 4">DSM 45791</strain>
    </source>
</reference>
<dbReference type="Gene3D" id="2.40.30.170">
    <property type="match status" value="1"/>
</dbReference>
<sequence>MLSRIRLRLTRRSVIIIVAAVVVATGGGIAWAATRPTADASTTSFATATTATLKQTVSSSGTIEPAQQENLNFAVSGQVTGVTATVGQQVTAGQALATVNSAALAANVAEAQATVSTDQARLTSDQTAGASSAQVTADQAAVTAAQNSLSNAQNALSEATLTSPIAGTVAAVNLTVGQQVSGGSTSTSSGGSGSGGSGGGGGAGGGGGGGGASTGSSSSSSSASSAQVVVISTGSYIVNASVDDTEVGQIKNGEQATITANGSTQPVYGTVTSVAMLASSSSTVPSYPVTIGVTGTPTGLYPGASATVAITVKQVTDAVVVPTAAIHYENGNAVVYQMSGGKQVSKQVTTGMTSGGQTQITNGLSDGDQVVVPTRNTSTNGGTRTGTGGTTGTNGRGTGGGGFGGGGLGGGGFGGGGFGGGGGGGGRGAGGGGGQANGG</sequence>
<keyword evidence="4" id="KW-1185">Reference proteome</keyword>
<proteinExistence type="predicted"/>